<evidence type="ECO:0000313" key="3">
    <source>
        <dbReference type="Proteomes" id="UP000280307"/>
    </source>
</evidence>
<organism evidence="2 3">
    <name type="scientific">Candidatus Viridilinea halotolerans</name>
    <dbReference type="NCBI Taxonomy" id="2491704"/>
    <lineage>
        <taxon>Bacteria</taxon>
        <taxon>Bacillati</taxon>
        <taxon>Chloroflexota</taxon>
        <taxon>Chloroflexia</taxon>
        <taxon>Chloroflexales</taxon>
        <taxon>Chloroflexineae</taxon>
        <taxon>Oscillochloridaceae</taxon>
        <taxon>Candidatus Viridilinea</taxon>
    </lineage>
</organism>
<accession>A0A426TZ24</accession>
<feature type="non-terminal residue" evidence="2">
    <location>
        <position position="85"/>
    </location>
</feature>
<feature type="compositionally biased region" description="Basic and acidic residues" evidence="1">
    <location>
        <begin position="44"/>
        <end position="64"/>
    </location>
</feature>
<feature type="region of interest" description="Disordered" evidence="1">
    <location>
        <begin position="43"/>
        <end position="67"/>
    </location>
</feature>
<comment type="caution">
    <text evidence="2">The sequence shown here is derived from an EMBL/GenBank/DDBJ whole genome shotgun (WGS) entry which is preliminary data.</text>
</comment>
<evidence type="ECO:0000256" key="1">
    <source>
        <dbReference type="SAM" id="MobiDB-lite"/>
    </source>
</evidence>
<dbReference type="Proteomes" id="UP000280307">
    <property type="component" value="Unassembled WGS sequence"/>
</dbReference>
<sequence>MHAETESTTPEGLPVVAPYVQGSLNLYKKLGRLHGLVYHGGVTRRRDEETRRRGDAETRRRGDAEGCVLASSRPRVLASSRPRVL</sequence>
<gene>
    <name evidence="2" type="ORF">EI684_11650</name>
</gene>
<dbReference type="AlphaFoldDB" id="A0A426TZ24"/>
<reference evidence="2 3" key="1">
    <citation type="submission" date="2018-12" db="EMBL/GenBank/DDBJ databases">
        <title>Genome Sequence of Candidatus Viridilinea halotolerans isolated from saline sulfide-rich spring.</title>
        <authorList>
            <person name="Grouzdev D.S."/>
            <person name="Burganskaya E.I."/>
            <person name="Krutkina M.S."/>
            <person name="Sukhacheva M.V."/>
            <person name="Gorlenko V.M."/>
        </authorList>
    </citation>
    <scope>NUCLEOTIDE SEQUENCE [LARGE SCALE GENOMIC DNA]</scope>
    <source>
        <strain evidence="2">Chok-6</strain>
    </source>
</reference>
<name>A0A426TZ24_9CHLR</name>
<evidence type="ECO:0000313" key="2">
    <source>
        <dbReference type="EMBL" id="RRR71416.1"/>
    </source>
</evidence>
<protein>
    <submittedName>
        <fullName evidence="2">Uncharacterized protein</fullName>
    </submittedName>
</protein>
<proteinExistence type="predicted"/>
<dbReference type="EMBL" id="RSAS01000453">
    <property type="protein sequence ID" value="RRR71416.1"/>
    <property type="molecule type" value="Genomic_DNA"/>
</dbReference>